<sequence>SEKEKWQERLRLRLRHRCQAPPPSPKSRNVFYSTGVTVGCKIDEWKDPSDQALSGGRGML</sequence>
<dbReference type="OrthoDB" id="1891930at2759"/>
<dbReference type="Proteomes" id="UP000237105">
    <property type="component" value="Unassembled WGS sequence"/>
</dbReference>
<reference evidence="2" key="1">
    <citation type="submission" date="2016-06" db="EMBL/GenBank/DDBJ databases">
        <title>Parallel loss of symbiosis genes in relatives of nitrogen-fixing non-legume Parasponia.</title>
        <authorList>
            <person name="Van Velzen R."/>
            <person name="Holmer R."/>
            <person name="Bu F."/>
            <person name="Rutten L."/>
            <person name="Van Zeijl A."/>
            <person name="Liu W."/>
            <person name="Santuari L."/>
            <person name="Cao Q."/>
            <person name="Sharma T."/>
            <person name="Shen D."/>
            <person name="Roswanjaya Y."/>
            <person name="Wardhani T."/>
            <person name="Kalhor M.S."/>
            <person name="Jansen J."/>
            <person name="Van den Hoogen J."/>
            <person name="Gungor B."/>
            <person name="Hartog M."/>
            <person name="Hontelez J."/>
            <person name="Verver J."/>
            <person name="Yang W.-C."/>
            <person name="Schijlen E."/>
            <person name="Repin R."/>
            <person name="Schilthuizen M."/>
            <person name="Schranz E."/>
            <person name="Heidstra R."/>
            <person name="Miyata K."/>
            <person name="Fedorova E."/>
            <person name="Kohlen W."/>
            <person name="Bisseling T."/>
            <person name="Smit S."/>
            <person name="Geurts R."/>
        </authorList>
    </citation>
    <scope>NUCLEOTIDE SEQUENCE [LARGE SCALE GENOMIC DNA]</scope>
    <source>
        <strain evidence="2">cv. WU1-14</strain>
    </source>
</reference>
<dbReference type="AlphaFoldDB" id="A0A2P5AVY0"/>
<proteinExistence type="predicted"/>
<evidence type="ECO:0000313" key="1">
    <source>
        <dbReference type="EMBL" id="PON40696.1"/>
    </source>
</evidence>
<comment type="caution">
    <text evidence="1">The sequence shown here is derived from an EMBL/GenBank/DDBJ whole genome shotgun (WGS) entry which is preliminary data.</text>
</comment>
<name>A0A2P5AVY0_PARAD</name>
<gene>
    <name evidence="1" type="ORF">PanWU01x14_294890</name>
</gene>
<feature type="non-terminal residue" evidence="1">
    <location>
        <position position="1"/>
    </location>
</feature>
<protein>
    <submittedName>
        <fullName evidence="1">Uncharacterized protein</fullName>
    </submittedName>
</protein>
<evidence type="ECO:0000313" key="2">
    <source>
        <dbReference type="Proteomes" id="UP000237105"/>
    </source>
</evidence>
<organism evidence="1 2">
    <name type="scientific">Parasponia andersonii</name>
    <name type="common">Sponia andersonii</name>
    <dbReference type="NCBI Taxonomy" id="3476"/>
    <lineage>
        <taxon>Eukaryota</taxon>
        <taxon>Viridiplantae</taxon>
        <taxon>Streptophyta</taxon>
        <taxon>Embryophyta</taxon>
        <taxon>Tracheophyta</taxon>
        <taxon>Spermatophyta</taxon>
        <taxon>Magnoliopsida</taxon>
        <taxon>eudicotyledons</taxon>
        <taxon>Gunneridae</taxon>
        <taxon>Pentapetalae</taxon>
        <taxon>rosids</taxon>
        <taxon>fabids</taxon>
        <taxon>Rosales</taxon>
        <taxon>Cannabaceae</taxon>
        <taxon>Parasponia</taxon>
    </lineage>
</organism>
<keyword evidence="2" id="KW-1185">Reference proteome</keyword>
<accession>A0A2P5AVY0</accession>
<dbReference type="EMBL" id="JXTB01000433">
    <property type="protein sequence ID" value="PON40696.1"/>
    <property type="molecule type" value="Genomic_DNA"/>
</dbReference>
<feature type="non-terminal residue" evidence="1">
    <location>
        <position position="60"/>
    </location>
</feature>